<dbReference type="SUPFAM" id="SSF53474">
    <property type="entry name" value="alpha/beta-Hydrolases"/>
    <property type="match status" value="1"/>
</dbReference>
<dbReference type="PANTHER" id="PTHR36837:SF5">
    <property type="entry name" value="POLY-3-HYDROXYBUTYRATE SYNTHASE"/>
    <property type="match status" value="1"/>
</dbReference>
<dbReference type="GO" id="GO:0042619">
    <property type="term" value="P:poly-hydroxybutyrate biosynthetic process"/>
    <property type="evidence" value="ECO:0007669"/>
    <property type="project" value="InterPro"/>
</dbReference>
<keyword evidence="3" id="KW-0808">Transferase</keyword>
<evidence type="ECO:0000259" key="5">
    <source>
        <dbReference type="Pfam" id="PF00561"/>
    </source>
</evidence>
<dbReference type="SMR" id="A0A8I1W5C1"/>
<accession>A0A8I1W5C1</accession>
<dbReference type="NCBIfam" id="TIGR01838">
    <property type="entry name" value="PHA_synth_I"/>
    <property type="match status" value="1"/>
</dbReference>
<evidence type="ECO:0000259" key="6">
    <source>
        <dbReference type="Pfam" id="PF07167"/>
    </source>
</evidence>
<evidence type="ECO:0000256" key="4">
    <source>
        <dbReference type="ARBA" id="ARBA00023315"/>
    </source>
</evidence>
<dbReference type="Proteomes" id="UP000664658">
    <property type="component" value="Unassembled WGS sequence"/>
</dbReference>
<keyword evidence="2" id="KW-0963">Cytoplasm</keyword>
<dbReference type="InterPro" id="IPR051321">
    <property type="entry name" value="PHA/PHB_synthase"/>
</dbReference>
<protein>
    <submittedName>
        <fullName evidence="7">Class I poly(R)-hydroxyalkanoic acid synthase</fullName>
    </submittedName>
</protein>
<dbReference type="Gene3D" id="3.40.50.1820">
    <property type="entry name" value="alpha/beta hydrolase"/>
    <property type="match status" value="1"/>
</dbReference>
<dbReference type="RefSeq" id="WP_207541813.1">
    <property type="nucleotide sequence ID" value="NZ_JAFNAA010000005.1"/>
</dbReference>
<evidence type="ECO:0000256" key="1">
    <source>
        <dbReference type="ARBA" id="ARBA00004496"/>
    </source>
</evidence>
<dbReference type="GO" id="GO:0005737">
    <property type="term" value="C:cytoplasm"/>
    <property type="evidence" value="ECO:0007669"/>
    <property type="project" value="UniProtKB-SubCell"/>
</dbReference>
<dbReference type="Pfam" id="PF00561">
    <property type="entry name" value="Abhydrolase_1"/>
    <property type="match status" value="1"/>
</dbReference>
<name>A0A8I1W5C1_PLESH</name>
<dbReference type="PANTHER" id="PTHR36837">
    <property type="entry name" value="POLY(3-HYDROXYALKANOATE) POLYMERASE SUBUNIT PHAC"/>
    <property type="match status" value="1"/>
</dbReference>
<dbReference type="EMBL" id="JAFNAA010000005">
    <property type="protein sequence ID" value="MBO1107748.1"/>
    <property type="molecule type" value="Genomic_DNA"/>
</dbReference>
<comment type="caution">
    <text evidence="7">The sequence shown here is derived from an EMBL/GenBank/DDBJ whole genome shotgun (WGS) entry which is preliminary data.</text>
</comment>
<sequence length="623" mass="70513">MASANQFNGALDALADLNRKLVELYLSRSTAQGPLNQVLMQANMNDANRFFEHAFGQPNALVEQQLKWWQQQLELSQHAVLRLFGQPSEPVIQPDRSDRRFTSDEWQQNILFDYLKQSYLLTTQNVLGSINQLETLDEETRKRLEFFTRQYLSALSPSNYLLSNPELLKVTLENNGQNLVKGMELLVEDMEKSADTLNIRMTDQSSFRPGDNLATTPGKVIFRNHLFELIQYVPITEEVLQRPLLIVPPFINKFYILDLQAQNSFVRWAVSQGHTVFMMSWVNATPEHKDITFEDYVIDGVLAALDAIETATGEKEVNGIGYCIGGTLLSVTMAYLAARRMKQRIRTGTLFTTLLDFAKPGDIGVFINEETVSAVETQNQIKGYMDGRQIAVSFSLLRENSLYWNYFVDNYLKGKSPMAFDILYWNCDSTNVPAACHNFLLRQCYLENQLIMPGGISIRGTAIDLNKIKLPLYFLSAAEDHIALWDATYDGAKVIGKDNSHVTFVLGESGHIAGVVNPPEKGKYGYWCNPDNSFLPDDSQAWLNSAEHHKGSWWPHWQQWLVSHLPEGSKPVPARQPVARENQPLLGDAPGEYVKVRISDIDQQIKASLLHPSREESAEENAA</sequence>
<comment type="subcellular location">
    <subcellularLocation>
        <location evidence="1">Cytoplasm</location>
    </subcellularLocation>
</comment>
<dbReference type="InterPro" id="IPR000073">
    <property type="entry name" value="AB_hydrolase_1"/>
</dbReference>
<evidence type="ECO:0000313" key="7">
    <source>
        <dbReference type="EMBL" id="MBO1107748.1"/>
    </source>
</evidence>
<feature type="domain" description="Poly-beta-hydroxybutyrate polymerase N-terminal" evidence="6">
    <location>
        <begin position="98"/>
        <end position="269"/>
    </location>
</feature>
<dbReference type="GO" id="GO:0016746">
    <property type="term" value="F:acyltransferase activity"/>
    <property type="evidence" value="ECO:0007669"/>
    <property type="project" value="UniProtKB-KW"/>
</dbReference>
<dbReference type="InterPro" id="IPR010963">
    <property type="entry name" value="PHA_synth_I"/>
</dbReference>
<dbReference type="InterPro" id="IPR010941">
    <property type="entry name" value="PhaC_N"/>
</dbReference>
<dbReference type="InterPro" id="IPR029058">
    <property type="entry name" value="AB_hydrolase_fold"/>
</dbReference>
<gene>
    <name evidence="7" type="primary">phaC</name>
    <name evidence="7" type="ORF">J2R62_05845</name>
</gene>
<reference evidence="7" key="1">
    <citation type="submission" date="2021-03" db="EMBL/GenBank/DDBJ databases">
        <title>Plesiomonas shigelloides zfcc0051, isolated from zebrafish feces.</title>
        <authorList>
            <person name="Vanderhoek Z."/>
            <person name="Gaulke C."/>
        </authorList>
    </citation>
    <scope>NUCLEOTIDE SEQUENCE</scope>
    <source>
        <strain evidence="7">Zfcc0051</strain>
    </source>
</reference>
<keyword evidence="4" id="KW-0012">Acyltransferase</keyword>
<evidence type="ECO:0000313" key="8">
    <source>
        <dbReference type="Proteomes" id="UP000664658"/>
    </source>
</evidence>
<organism evidence="7 8">
    <name type="scientific">Plesiomonas shigelloides</name>
    <name type="common">Aeromonas shigelloides</name>
    <dbReference type="NCBI Taxonomy" id="703"/>
    <lineage>
        <taxon>Bacteria</taxon>
        <taxon>Pseudomonadati</taxon>
        <taxon>Pseudomonadota</taxon>
        <taxon>Gammaproteobacteria</taxon>
        <taxon>Enterobacterales</taxon>
        <taxon>Enterobacteriaceae</taxon>
        <taxon>Plesiomonas</taxon>
    </lineage>
</organism>
<feature type="domain" description="AB hydrolase-1" evidence="5">
    <location>
        <begin position="272"/>
        <end position="517"/>
    </location>
</feature>
<dbReference type="AlphaFoldDB" id="A0A8I1W5C1"/>
<proteinExistence type="predicted"/>
<dbReference type="Pfam" id="PF07167">
    <property type="entry name" value="PhaC_N"/>
    <property type="match status" value="1"/>
</dbReference>
<evidence type="ECO:0000256" key="3">
    <source>
        <dbReference type="ARBA" id="ARBA00022679"/>
    </source>
</evidence>
<evidence type="ECO:0000256" key="2">
    <source>
        <dbReference type="ARBA" id="ARBA00022490"/>
    </source>
</evidence>